<dbReference type="AlphaFoldDB" id="A0A6J7QAL1"/>
<organism evidence="1">
    <name type="scientific">freshwater metagenome</name>
    <dbReference type="NCBI Taxonomy" id="449393"/>
    <lineage>
        <taxon>unclassified sequences</taxon>
        <taxon>metagenomes</taxon>
        <taxon>ecological metagenomes</taxon>
    </lineage>
</organism>
<accession>A0A6J7QAL1</accession>
<dbReference type="EMBL" id="CAFBPF010000101">
    <property type="protein sequence ID" value="CAB5013955.1"/>
    <property type="molecule type" value="Genomic_DNA"/>
</dbReference>
<reference evidence="1" key="1">
    <citation type="submission" date="2020-05" db="EMBL/GenBank/DDBJ databases">
        <authorList>
            <person name="Chiriac C."/>
            <person name="Salcher M."/>
            <person name="Ghai R."/>
            <person name="Kavagutti S V."/>
        </authorList>
    </citation>
    <scope>NUCLEOTIDE SEQUENCE</scope>
</reference>
<gene>
    <name evidence="1" type="ORF">UFOPK4071_00868</name>
</gene>
<proteinExistence type="predicted"/>
<evidence type="ECO:0000313" key="1">
    <source>
        <dbReference type="EMBL" id="CAB5013955.1"/>
    </source>
</evidence>
<protein>
    <submittedName>
        <fullName evidence="1">Unannotated protein</fullName>
    </submittedName>
</protein>
<name>A0A6J7QAL1_9ZZZZ</name>
<sequence length="72" mass="7469">MVARNVGVEVEALGNLSCGHPGSSISNKEVDLASSGVSEGICDRTYRRIELNGVEVGQIRYGCGSDAEMGPA</sequence>